<dbReference type="Gene3D" id="3.30.2210.10">
    <property type="entry name" value="Integron cassette protein superfamily"/>
    <property type="match status" value="1"/>
</dbReference>
<proteinExistence type="predicted"/>
<accession>A0A1D7TK02</accession>
<dbReference type="InterPro" id="IPR048474">
    <property type="entry name" value="M1E1E6-like_sf"/>
</dbReference>
<dbReference type="AlphaFoldDB" id="A0A1D7TK02"/>
<protein>
    <recommendedName>
        <fullName evidence="1">Integron cassette protein domain-containing protein</fullName>
    </recommendedName>
</protein>
<dbReference type="PATRIC" id="fig|1193502.14.peg.1506"/>
<evidence type="ECO:0000313" key="3">
    <source>
        <dbReference type="Proteomes" id="UP000094609"/>
    </source>
</evidence>
<evidence type="ECO:0000259" key="1">
    <source>
        <dbReference type="Pfam" id="PF21648"/>
    </source>
</evidence>
<dbReference type="InterPro" id="IPR048473">
    <property type="entry name" value="M1E1E6-like"/>
</dbReference>
<dbReference type="KEGG" id="shal:SHALO_1485"/>
<feature type="domain" description="Integron cassette protein" evidence="1">
    <location>
        <begin position="107"/>
        <end position="209"/>
    </location>
</feature>
<evidence type="ECO:0000313" key="2">
    <source>
        <dbReference type="EMBL" id="AOO65260.1"/>
    </source>
</evidence>
<keyword evidence="3" id="KW-1185">Reference proteome</keyword>
<dbReference type="Pfam" id="PF21648">
    <property type="entry name" value="M1E1E6-like"/>
    <property type="match status" value="1"/>
</dbReference>
<gene>
    <name evidence="2" type="ORF">SHALO_1485</name>
</gene>
<reference evidence="3" key="1">
    <citation type="submission" date="2016-08" db="EMBL/GenBank/DDBJ databases">
        <title>Complete genome sequence of the organohalide-respiring Epsilonproteobacterium Sulfurospirillum halorespirans.</title>
        <authorList>
            <person name="Goris T."/>
            <person name="Zimmermann J."/>
            <person name="Schenz B."/>
            <person name="Lemos M."/>
            <person name="Hackermueller J."/>
            <person name="Diekert G."/>
        </authorList>
    </citation>
    <scope>NUCLEOTIDE SEQUENCE [LARGE SCALE GENOMIC DNA]</scope>
    <source>
        <strain>DSM 13726</strain>
        <strain evidence="3">PCE-M2</strain>
    </source>
</reference>
<dbReference type="STRING" id="1193502.SHALO_1485"/>
<dbReference type="Proteomes" id="UP000094609">
    <property type="component" value="Chromosome"/>
</dbReference>
<dbReference type="RefSeq" id="WP_025344655.1">
    <property type="nucleotide sequence ID" value="NZ_CP017111.1"/>
</dbReference>
<name>A0A1D7TK02_9BACT</name>
<dbReference type="EMBL" id="CP017111">
    <property type="protein sequence ID" value="AOO65260.1"/>
    <property type="molecule type" value="Genomic_DNA"/>
</dbReference>
<sequence>MLDEIRTITIKELKEEIKENLEYAHPEKNESVAAANAFGVHYGFKPYVNDIFFATEDEAVAYTFNTETIYQNIKELNDSAKVIESYDDTEDTLCYAIFNDIDKIALKQVFFSPKSQNEITIKFLFEEEQLCVSDESSLMFTCKLMDSGETVWNEEESIELMFEKEGILYPENIRKLVEGLWLSWRNYERTLEELEKDLNALVAWINAMTKTKPNFIE</sequence>
<organism evidence="2 3">
    <name type="scientific">Sulfurospirillum halorespirans DSM 13726</name>
    <dbReference type="NCBI Taxonomy" id="1193502"/>
    <lineage>
        <taxon>Bacteria</taxon>
        <taxon>Pseudomonadati</taxon>
        <taxon>Campylobacterota</taxon>
        <taxon>Epsilonproteobacteria</taxon>
        <taxon>Campylobacterales</taxon>
        <taxon>Sulfurospirillaceae</taxon>
        <taxon>Sulfurospirillum</taxon>
    </lineage>
</organism>